<evidence type="ECO:0000256" key="1">
    <source>
        <dbReference type="ARBA" id="ARBA00010444"/>
    </source>
</evidence>
<dbReference type="GO" id="GO:0003735">
    <property type="term" value="F:structural constituent of ribosome"/>
    <property type="evidence" value="ECO:0007669"/>
    <property type="project" value="InterPro"/>
</dbReference>
<dbReference type="SUPFAM" id="SSF116820">
    <property type="entry name" value="Rps17e-like"/>
    <property type="match status" value="1"/>
</dbReference>
<accession>A0A1I0QRR6</accession>
<organism evidence="5 6">
    <name type="scientific">Natrinema salifodinae</name>
    <dbReference type="NCBI Taxonomy" id="1202768"/>
    <lineage>
        <taxon>Archaea</taxon>
        <taxon>Methanobacteriati</taxon>
        <taxon>Methanobacteriota</taxon>
        <taxon>Stenosarchaea group</taxon>
        <taxon>Halobacteria</taxon>
        <taxon>Halobacteriales</taxon>
        <taxon>Natrialbaceae</taxon>
        <taxon>Natrinema</taxon>
    </lineage>
</organism>
<dbReference type="EMBL" id="FOIS01000005">
    <property type="protein sequence ID" value="SEW29886.1"/>
    <property type="molecule type" value="Genomic_DNA"/>
</dbReference>
<proteinExistence type="inferred from homology"/>
<keyword evidence="6" id="KW-1185">Reference proteome</keyword>
<dbReference type="OrthoDB" id="52479at2157"/>
<dbReference type="Gene3D" id="1.10.60.20">
    <property type="entry name" value="Ribosomal protein S17e-like"/>
    <property type="match status" value="1"/>
</dbReference>
<dbReference type="AlphaFoldDB" id="A0A1I0QRR6"/>
<dbReference type="Pfam" id="PF00833">
    <property type="entry name" value="Ribosomal_S17e"/>
    <property type="match status" value="1"/>
</dbReference>
<protein>
    <recommendedName>
        <fullName evidence="4">30S ribosomal protein S17e</fullName>
    </recommendedName>
</protein>
<gene>
    <name evidence="5" type="ORF">SAMN05216285_3775</name>
</gene>
<evidence type="ECO:0000256" key="2">
    <source>
        <dbReference type="ARBA" id="ARBA00022980"/>
    </source>
</evidence>
<evidence type="ECO:0000256" key="3">
    <source>
        <dbReference type="ARBA" id="ARBA00023274"/>
    </source>
</evidence>
<evidence type="ECO:0000256" key="4">
    <source>
        <dbReference type="ARBA" id="ARBA00035394"/>
    </source>
</evidence>
<dbReference type="RefSeq" id="WP_049989093.1">
    <property type="nucleotide sequence ID" value="NZ_FOIS01000005.1"/>
</dbReference>
<dbReference type="InterPro" id="IPR001210">
    <property type="entry name" value="Ribosomal_eS17"/>
</dbReference>
<dbReference type="Proteomes" id="UP000183275">
    <property type="component" value="Unassembled WGS sequence"/>
</dbReference>
<keyword evidence="3" id="KW-0687">Ribonucleoprotein</keyword>
<reference evidence="6" key="1">
    <citation type="submission" date="2016-10" db="EMBL/GenBank/DDBJ databases">
        <authorList>
            <person name="Varghese N."/>
        </authorList>
    </citation>
    <scope>NUCLEOTIDE SEQUENCE [LARGE SCALE GENOMIC DNA]</scope>
    <source>
        <strain evidence="6">CGMCC 1.12284</strain>
    </source>
</reference>
<dbReference type="GO" id="GO:0006412">
    <property type="term" value="P:translation"/>
    <property type="evidence" value="ECO:0007669"/>
    <property type="project" value="InterPro"/>
</dbReference>
<dbReference type="InterPro" id="IPR036401">
    <property type="entry name" value="Ribosomal_eS17_sf"/>
</dbReference>
<evidence type="ECO:0000313" key="6">
    <source>
        <dbReference type="Proteomes" id="UP000183275"/>
    </source>
</evidence>
<dbReference type="GO" id="GO:0005840">
    <property type="term" value="C:ribosome"/>
    <property type="evidence" value="ECO:0007669"/>
    <property type="project" value="UniProtKB-KW"/>
</dbReference>
<dbReference type="STRING" id="1202768.SAMN05216285_3775"/>
<dbReference type="GO" id="GO:1990904">
    <property type="term" value="C:ribonucleoprotein complex"/>
    <property type="evidence" value="ECO:0007669"/>
    <property type="project" value="UniProtKB-KW"/>
</dbReference>
<comment type="similarity">
    <text evidence="1">Belongs to the eukaryotic ribosomal protein eS17 family.</text>
</comment>
<sequence length="60" mass="6973">MASDPEDVMDIGNRLLTQYPEAFTTEFDTNKEIVQKMTYVGSTRLRNRIAGYITRRKRSS</sequence>
<keyword evidence="2 5" id="KW-0689">Ribosomal protein</keyword>
<evidence type="ECO:0000313" key="5">
    <source>
        <dbReference type="EMBL" id="SEW29886.1"/>
    </source>
</evidence>
<name>A0A1I0QRR6_9EURY</name>